<dbReference type="GO" id="GO:0022857">
    <property type="term" value="F:transmembrane transporter activity"/>
    <property type="evidence" value="ECO:0007669"/>
    <property type="project" value="InterPro"/>
</dbReference>
<dbReference type="PROSITE" id="PS50850">
    <property type="entry name" value="MFS"/>
    <property type="match status" value="1"/>
</dbReference>
<dbReference type="SUPFAM" id="SSF103473">
    <property type="entry name" value="MFS general substrate transporter"/>
    <property type="match status" value="1"/>
</dbReference>
<gene>
    <name evidence="7" type="ORF">NMOB1V02_LOCUS11852</name>
</gene>
<evidence type="ECO:0000313" key="7">
    <source>
        <dbReference type="EMBL" id="CAD7284245.1"/>
    </source>
</evidence>
<dbReference type="Proteomes" id="UP000678499">
    <property type="component" value="Unassembled WGS sequence"/>
</dbReference>
<evidence type="ECO:0000256" key="3">
    <source>
        <dbReference type="ARBA" id="ARBA00022989"/>
    </source>
</evidence>
<dbReference type="SUPFAM" id="SSF55874">
    <property type="entry name" value="ATPase domain of HSP90 chaperone/DNA topoisomerase II/histidine kinase"/>
    <property type="match status" value="1"/>
</dbReference>
<dbReference type="PANTHER" id="PTHR48021:SF34">
    <property type="entry name" value="FACILITATED TREHALOSE TRANSPORTER TRET1-2 HOMOLOG-LIKE PROTEIN"/>
    <property type="match status" value="1"/>
</dbReference>
<dbReference type="EMBL" id="OA889491">
    <property type="protein sequence ID" value="CAD7284245.1"/>
    <property type="molecule type" value="Genomic_DNA"/>
</dbReference>
<dbReference type="PROSITE" id="PS00217">
    <property type="entry name" value="SUGAR_TRANSPORT_2"/>
    <property type="match status" value="1"/>
</dbReference>
<evidence type="ECO:0000256" key="4">
    <source>
        <dbReference type="ARBA" id="ARBA00023136"/>
    </source>
</evidence>
<keyword evidence="2 5" id="KW-0812">Transmembrane</keyword>
<feature type="domain" description="Major facilitator superfamily (MFS) profile" evidence="6">
    <location>
        <begin position="22"/>
        <end position="309"/>
    </location>
</feature>
<dbReference type="InterPro" id="IPR005828">
    <property type="entry name" value="MFS_sugar_transport-like"/>
</dbReference>
<evidence type="ECO:0000259" key="6">
    <source>
        <dbReference type="PROSITE" id="PS50850"/>
    </source>
</evidence>
<dbReference type="AlphaFoldDB" id="A0A7R9C147"/>
<dbReference type="EMBL" id="CAJPEX010007454">
    <property type="protein sequence ID" value="CAG0924397.1"/>
    <property type="molecule type" value="Genomic_DNA"/>
</dbReference>
<keyword evidence="3 5" id="KW-1133">Transmembrane helix</keyword>
<comment type="subcellular location">
    <subcellularLocation>
        <location evidence="1">Membrane</location>
        <topology evidence="1">Multi-pass membrane protein</topology>
    </subcellularLocation>
</comment>
<feature type="transmembrane region" description="Helical" evidence="5">
    <location>
        <begin position="149"/>
        <end position="172"/>
    </location>
</feature>
<accession>A0A7R9C147</accession>
<evidence type="ECO:0000313" key="8">
    <source>
        <dbReference type="Proteomes" id="UP000678499"/>
    </source>
</evidence>
<dbReference type="PRINTS" id="PR00775">
    <property type="entry name" value="HEATSHOCK90"/>
</dbReference>
<feature type="transmembrane region" description="Helical" evidence="5">
    <location>
        <begin position="20"/>
        <end position="44"/>
    </location>
</feature>
<dbReference type="InterPro" id="IPR050549">
    <property type="entry name" value="MFS_Trehalose_Transporter"/>
</dbReference>
<protein>
    <recommendedName>
        <fullName evidence="6">Major facilitator superfamily (MFS) profile domain-containing protein</fullName>
    </recommendedName>
</protein>
<sequence>MTTKGRKKPLHQHQGFLQQVLCASVWSVIGTVVGTGLGFSAVGLTSFEQDENAPFVMGNAEKSVVNSLSLLSMMVGSIAGHYMSSMAGPRMNITLLLMPLIASWVLLAFSKSLTLFFVSRAILGICGGVAMPIGQIYLSEIASPETRGFISSTSMLSQYMTLLTVSVAAIFLPWRDLALLSAALMLALLLVSFAIPESPTWLLRRDARRQQKKLCSGIGMTKADLVNNLGTIARSGTKAFMKALQARADISMISQFGVGFYSAYLFADRVTVSSKRNDDNRYLWESSAGGSFTIRPNQGEYEFLKGHDA</sequence>
<keyword evidence="4 5" id="KW-0472">Membrane</keyword>
<dbReference type="InterPro" id="IPR020846">
    <property type="entry name" value="MFS_dom"/>
</dbReference>
<reference evidence="7" key="1">
    <citation type="submission" date="2020-11" db="EMBL/GenBank/DDBJ databases">
        <authorList>
            <person name="Tran Van P."/>
        </authorList>
    </citation>
    <scope>NUCLEOTIDE SEQUENCE</scope>
</reference>
<proteinExistence type="predicted"/>
<name>A0A7R9C147_9CRUS</name>
<dbReference type="GO" id="GO:0016020">
    <property type="term" value="C:membrane"/>
    <property type="evidence" value="ECO:0007669"/>
    <property type="project" value="UniProtKB-SubCell"/>
</dbReference>
<dbReference type="InterPro" id="IPR020575">
    <property type="entry name" value="Hsp90_N"/>
</dbReference>
<dbReference type="InterPro" id="IPR036890">
    <property type="entry name" value="HATPase_C_sf"/>
</dbReference>
<evidence type="ECO:0000256" key="2">
    <source>
        <dbReference type="ARBA" id="ARBA00022692"/>
    </source>
</evidence>
<dbReference type="Pfam" id="PF00083">
    <property type="entry name" value="Sugar_tr"/>
    <property type="match status" value="1"/>
</dbReference>
<evidence type="ECO:0000256" key="5">
    <source>
        <dbReference type="SAM" id="Phobius"/>
    </source>
</evidence>
<organism evidence="7">
    <name type="scientific">Notodromas monacha</name>
    <dbReference type="NCBI Taxonomy" id="399045"/>
    <lineage>
        <taxon>Eukaryota</taxon>
        <taxon>Metazoa</taxon>
        <taxon>Ecdysozoa</taxon>
        <taxon>Arthropoda</taxon>
        <taxon>Crustacea</taxon>
        <taxon>Oligostraca</taxon>
        <taxon>Ostracoda</taxon>
        <taxon>Podocopa</taxon>
        <taxon>Podocopida</taxon>
        <taxon>Cypridocopina</taxon>
        <taxon>Cypridoidea</taxon>
        <taxon>Cyprididae</taxon>
        <taxon>Notodromas</taxon>
    </lineage>
</organism>
<feature type="transmembrane region" description="Helical" evidence="5">
    <location>
        <begin position="115"/>
        <end position="137"/>
    </location>
</feature>
<dbReference type="OrthoDB" id="5426351at2759"/>
<feature type="transmembrane region" description="Helical" evidence="5">
    <location>
        <begin position="91"/>
        <end position="109"/>
    </location>
</feature>
<dbReference type="Gene3D" id="1.20.1250.20">
    <property type="entry name" value="MFS general substrate transporter like domains"/>
    <property type="match status" value="1"/>
</dbReference>
<dbReference type="InterPro" id="IPR036259">
    <property type="entry name" value="MFS_trans_sf"/>
</dbReference>
<evidence type="ECO:0000256" key="1">
    <source>
        <dbReference type="ARBA" id="ARBA00004141"/>
    </source>
</evidence>
<feature type="transmembrane region" description="Helical" evidence="5">
    <location>
        <begin position="178"/>
        <end position="203"/>
    </location>
</feature>
<keyword evidence="8" id="KW-1185">Reference proteome</keyword>
<dbReference type="Gene3D" id="3.30.565.10">
    <property type="entry name" value="Histidine kinase-like ATPase, C-terminal domain"/>
    <property type="match status" value="1"/>
</dbReference>
<dbReference type="InterPro" id="IPR005829">
    <property type="entry name" value="Sugar_transporter_CS"/>
</dbReference>
<dbReference type="PANTHER" id="PTHR48021">
    <property type="match status" value="1"/>
</dbReference>